<proteinExistence type="predicted"/>
<gene>
    <name evidence="2" type="ORF">PABY_10970</name>
</gene>
<evidence type="ECO:0000256" key="1">
    <source>
        <dbReference type="SAM" id="MobiDB-lite"/>
    </source>
</evidence>
<name>A0ABM8IZD8_9CREN</name>
<accession>A0ABM8IZD8</accession>
<organism evidence="2 3">
    <name type="scientific">Pyrodictium abyssi</name>
    <dbReference type="NCBI Taxonomy" id="54256"/>
    <lineage>
        <taxon>Archaea</taxon>
        <taxon>Thermoproteota</taxon>
        <taxon>Thermoprotei</taxon>
        <taxon>Desulfurococcales</taxon>
        <taxon>Pyrodictiaceae</taxon>
        <taxon>Pyrodictium</taxon>
    </lineage>
</organism>
<evidence type="ECO:0000313" key="2">
    <source>
        <dbReference type="EMBL" id="BES81530.1"/>
    </source>
</evidence>
<evidence type="ECO:0000313" key="3">
    <source>
        <dbReference type="Proteomes" id="UP001341135"/>
    </source>
</evidence>
<keyword evidence="3" id="KW-1185">Reference proteome</keyword>
<reference evidence="2 3" key="1">
    <citation type="submission" date="2023-09" db="EMBL/GenBank/DDBJ databases">
        <title>Pyrofollis japonicus gen. nov. sp. nov., a novel member of the family Pyrodictiaceae isolated from the Iheya North hydrothermal field.</title>
        <authorList>
            <person name="Miyazaki U."/>
            <person name="Sanari M."/>
            <person name="Tame A."/>
            <person name="Kitajima M."/>
            <person name="Okamoto A."/>
            <person name="Sawayama S."/>
            <person name="Miyazaki J."/>
            <person name="Takai K."/>
            <person name="Nakagawa S."/>
        </authorList>
    </citation>
    <scope>NUCLEOTIDE SEQUENCE [LARGE SCALE GENOMIC DNA]</scope>
    <source>
        <strain evidence="2 3">AV2</strain>
    </source>
</reference>
<dbReference type="Proteomes" id="UP001341135">
    <property type="component" value="Chromosome"/>
</dbReference>
<dbReference type="EMBL" id="AP028907">
    <property type="protein sequence ID" value="BES81530.1"/>
    <property type="molecule type" value="Genomic_DNA"/>
</dbReference>
<feature type="region of interest" description="Disordered" evidence="1">
    <location>
        <begin position="1"/>
        <end position="26"/>
    </location>
</feature>
<sequence>MAPGARRSRADGPRALPRAPLPAPASPLQLYTQSPRAYTATPAIAHGKRYICTLSALEGPRLLVEGRGWCGREACRWRRCWH</sequence>
<protein>
    <submittedName>
        <fullName evidence="2">Uncharacterized protein</fullName>
    </submittedName>
</protein>